<proteinExistence type="predicted"/>
<sequence length="113" mass="12953">MKLEQASDIARLQDANIYALKNTASQSDMKRFMELRNANEKLAELQAMYYDLEQYKETVDDVITCMTSISKDLLNIGYGNNKATNLKEVFNSLLDDIQEGIEDYQNTIKELEG</sequence>
<name>A0A3E3EFX9_9FIRM</name>
<evidence type="ECO:0000313" key="1">
    <source>
        <dbReference type="EMBL" id="RGD86552.1"/>
    </source>
</evidence>
<gene>
    <name evidence="1" type="ORF">DXB93_05155</name>
</gene>
<dbReference type="RefSeq" id="WP_117580827.1">
    <property type="nucleotide sequence ID" value="NZ_QUSL01000005.1"/>
</dbReference>
<organism evidence="1 2">
    <name type="scientific">Thomasclavelia ramosa</name>
    <dbReference type="NCBI Taxonomy" id="1547"/>
    <lineage>
        <taxon>Bacteria</taxon>
        <taxon>Bacillati</taxon>
        <taxon>Bacillota</taxon>
        <taxon>Erysipelotrichia</taxon>
        <taxon>Erysipelotrichales</taxon>
        <taxon>Coprobacillaceae</taxon>
        <taxon>Thomasclavelia</taxon>
    </lineage>
</organism>
<accession>A0A3E3EFX9</accession>
<protein>
    <submittedName>
        <fullName evidence="1">Uncharacterized protein</fullName>
    </submittedName>
</protein>
<dbReference type="EMBL" id="QUSL01000005">
    <property type="protein sequence ID" value="RGD86552.1"/>
    <property type="molecule type" value="Genomic_DNA"/>
</dbReference>
<dbReference type="Proteomes" id="UP000261032">
    <property type="component" value="Unassembled WGS sequence"/>
</dbReference>
<reference evidence="1 2" key="1">
    <citation type="submission" date="2018-08" db="EMBL/GenBank/DDBJ databases">
        <title>A genome reference for cultivated species of the human gut microbiota.</title>
        <authorList>
            <person name="Zou Y."/>
            <person name="Xue W."/>
            <person name="Luo G."/>
        </authorList>
    </citation>
    <scope>NUCLEOTIDE SEQUENCE [LARGE SCALE GENOMIC DNA]</scope>
    <source>
        <strain evidence="1 2">OM06-4</strain>
    </source>
</reference>
<evidence type="ECO:0000313" key="2">
    <source>
        <dbReference type="Proteomes" id="UP000261032"/>
    </source>
</evidence>
<comment type="caution">
    <text evidence="1">The sequence shown here is derived from an EMBL/GenBank/DDBJ whole genome shotgun (WGS) entry which is preliminary data.</text>
</comment>
<dbReference type="AlphaFoldDB" id="A0A3E3EFX9"/>